<dbReference type="InterPro" id="IPR015424">
    <property type="entry name" value="PyrdxlP-dep_Trfase"/>
</dbReference>
<comment type="similarity">
    <text evidence="3">Belongs to the DegT/DnrJ/EryC1 family.</text>
</comment>
<dbReference type="EMBL" id="CP001681">
    <property type="protein sequence ID" value="ACU02773.1"/>
    <property type="molecule type" value="Genomic_DNA"/>
</dbReference>
<dbReference type="CDD" id="cd00616">
    <property type="entry name" value="AHBA_syn"/>
    <property type="match status" value="1"/>
</dbReference>
<dbReference type="AlphaFoldDB" id="C6Y0L2"/>
<evidence type="ECO:0000256" key="1">
    <source>
        <dbReference type="PIRSR" id="PIRSR000390-1"/>
    </source>
</evidence>
<dbReference type="Gene3D" id="3.90.1150.10">
    <property type="entry name" value="Aspartate Aminotransferase, domain 1"/>
    <property type="match status" value="1"/>
</dbReference>
<reference evidence="4 5" key="1">
    <citation type="journal article" date="2009" name="Stand. Genomic Sci.">
        <title>Complete genome sequence of Pedobacter heparinus type strain (HIM 762-3).</title>
        <authorList>
            <person name="Han C."/>
            <person name="Spring S."/>
            <person name="Lapidus A."/>
            <person name="Del Rio T.G."/>
            <person name="Tice H."/>
            <person name="Copeland A."/>
            <person name="Cheng J.F."/>
            <person name="Lucas S."/>
            <person name="Chen F."/>
            <person name="Nolan M."/>
            <person name="Bruce D."/>
            <person name="Goodwin L."/>
            <person name="Pitluck S."/>
            <person name="Ivanova N."/>
            <person name="Mavromatis K."/>
            <person name="Mikhailova N."/>
            <person name="Pati A."/>
            <person name="Chen A."/>
            <person name="Palaniappan K."/>
            <person name="Land M."/>
            <person name="Hauser L."/>
            <person name="Chang Y.J."/>
            <person name="Jeffries C.C."/>
            <person name="Saunders E."/>
            <person name="Chertkov O."/>
            <person name="Brettin T."/>
            <person name="Goker M."/>
            <person name="Rohde M."/>
            <person name="Bristow J."/>
            <person name="Eisen J.A."/>
            <person name="Markowitz V."/>
            <person name="Hugenholtz P."/>
            <person name="Kyrpides N.C."/>
            <person name="Klenk H.P."/>
            <person name="Detter J.C."/>
        </authorList>
    </citation>
    <scope>NUCLEOTIDE SEQUENCE [LARGE SCALE GENOMIC DNA]</scope>
    <source>
        <strain evidence="5">ATCC 13125 / DSM 2366 / CIP 104194 / JCM 7457 / NBRC 12017 / NCIMB 9290 / NRRL B-14731 / HIM 762-3</strain>
    </source>
</reference>
<evidence type="ECO:0000313" key="4">
    <source>
        <dbReference type="EMBL" id="ACU02773.1"/>
    </source>
</evidence>
<dbReference type="RefSeq" id="WP_012780726.1">
    <property type="nucleotide sequence ID" value="NC_013061.1"/>
</dbReference>
<dbReference type="GO" id="GO:0008483">
    <property type="term" value="F:transaminase activity"/>
    <property type="evidence" value="ECO:0007669"/>
    <property type="project" value="UniProtKB-KW"/>
</dbReference>
<dbReference type="GO" id="GO:0000271">
    <property type="term" value="P:polysaccharide biosynthetic process"/>
    <property type="evidence" value="ECO:0007669"/>
    <property type="project" value="TreeGrafter"/>
</dbReference>
<dbReference type="SUPFAM" id="SSF53383">
    <property type="entry name" value="PLP-dependent transferases"/>
    <property type="match status" value="1"/>
</dbReference>
<dbReference type="STRING" id="485917.Phep_0549"/>
<keyword evidence="4" id="KW-0032">Aminotransferase</keyword>
<dbReference type="PANTHER" id="PTHR30244">
    <property type="entry name" value="TRANSAMINASE"/>
    <property type="match status" value="1"/>
</dbReference>
<keyword evidence="2 3" id="KW-0663">Pyridoxal phosphate</keyword>
<evidence type="ECO:0000256" key="3">
    <source>
        <dbReference type="RuleBase" id="RU004508"/>
    </source>
</evidence>
<name>C6Y0L2_PEDHD</name>
<dbReference type="InterPro" id="IPR015422">
    <property type="entry name" value="PyrdxlP-dep_Trfase_small"/>
</dbReference>
<dbReference type="Gene3D" id="3.40.640.10">
    <property type="entry name" value="Type I PLP-dependent aspartate aminotransferase-like (Major domain)"/>
    <property type="match status" value="1"/>
</dbReference>
<evidence type="ECO:0000313" key="5">
    <source>
        <dbReference type="Proteomes" id="UP000000852"/>
    </source>
</evidence>
<feature type="modified residue" description="N6-(pyridoxal phosphate)lysine" evidence="2">
    <location>
        <position position="192"/>
    </location>
</feature>
<protein>
    <submittedName>
        <fullName evidence="4">DegT/DnrJ/EryC1/StrS aminotransferase</fullName>
    </submittedName>
</protein>
<dbReference type="Proteomes" id="UP000000852">
    <property type="component" value="Chromosome"/>
</dbReference>
<keyword evidence="5" id="KW-1185">Reference proteome</keyword>
<gene>
    <name evidence="4" type="ordered locus">Phep_0549</name>
</gene>
<dbReference type="InterPro" id="IPR015421">
    <property type="entry name" value="PyrdxlP-dep_Trfase_major"/>
</dbReference>
<feature type="active site" description="Proton acceptor" evidence="1">
    <location>
        <position position="192"/>
    </location>
</feature>
<dbReference type="eggNOG" id="COG0399">
    <property type="taxonomic scope" value="Bacteria"/>
</dbReference>
<accession>C6Y0L2</accession>
<dbReference type="KEGG" id="phe:Phep_0549"/>
<evidence type="ECO:0000256" key="2">
    <source>
        <dbReference type="PIRSR" id="PIRSR000390-2"/>
    </source>
</evidence>
<dbReference type="OrthoDB" id="9804264at2"/>
<dbReference type="HOGENOM" id="CLU_033332_6_0_10"/>
<dbReference type="PANTHER" id="PTHR30244:SF42">
    <property type="entry name" value="UDP-2-ACETAMIDO-2-DEOXY-3-OXO-D-GLUCURONATE AMINOTRANSFERASE"/>
    <property type="match status" value="1"/>
</dbReference>
<sequence>MDNIQMVDLKGQYLKIKDEVDMALLQAVERSIFINGAEVKMFSDSLKSFCRAEHVVTCANGTDALQIAMMALGFKPGDEIIVPTFNYVSSVEVIALLGLVPRFIDVREDTFNIDDQQLEAVISPRTVGIVVTHLYGQCCNMTAIMEIARHYKLKVIEDTAQALGAEYIPADGKRTFAGTIADIGTTSFFPSKNLGCFGDGGAIFTNDEALAQRIYMIANHGQGQKYLHDYVGVNSRLDTIQAAVLGVKIKYLNEYTVVRQEVAAKYDELENIDGLTIPARAGYSSHVFNQYTCRIADGKRDKLKAYLTGNGIPSMIYYPMPMHLQNAYITYNSTGRIFPVAEKLCKEVISLPIHTEMTMEKLEYIVEHIRTFFKK</sequence>
<organism evidence="4 5">
    <name type="scientific">Pedobacter heparinus (strain ATCC 13125 / DSM 2366 / CIP 104194 / JCM 7457 / NBRC 12017 / NCIMB 9290 / NRRL B-14731 / HIM 762-3)</name>
    <dbReference type="NCBI Taxonomy" id="485917"/>
    <lineage>
        <taxon>Bacteria</taxon>
        <taxon>Pseudomonadati</taxon>
        <taxon>Bacteroidota</taxon>
        <taxon>Sphingobacteriia</taxon>
        <taxon>Sphingobacteriales</taxon>
        <taxon>Sphingobacteriaceae</taxon>
        <taxon>Pedobacter</taxon>
    </lineage>
</organism>
<dbReference type="InterPro" id="IPR000653">
    <property type="entry name" value="DegT/StrS_aminotransferase"/>
</dbReference>
<keyword evidence="4" id="KW-0808">Transferase</keyword>
<proteinExistence type="inferred from homology"/>
<dbReference type="Pfam" id="PF01041">
    <property type="entry name" value="DegT_DnrJ_EryC1"/>
    <property type="match status" value="1"/>
</dbReference>
<dbReference type="GO" id="GO:0030170">
    <property type="term" value="F:pyridoxal phosphate binding"/>
    <property type="evidence" value="ECO:0007669"/>
    <property type="project" value="TreeGrafter"/>
</dbReference>
<dbReference type="PIRSF" id="PIRSF000390">
    <property type="entry name" value="PLP_StrS"/>
    <property type="match status" value="1"/>
</dbReference>